<sequence>MVVGKTELLSFLKYEIITFFLMNLPGALGLYLRSKFYPMLLGEVGSNVVFGRGITLRHPHKIRIGQNVIIDDNCVLDAKGQSNSGISLGDGVFIGRNSIIYCKDGDIEIQPKVNISANCELFSSHRLVIGKETMIAAYSYILSGGSYDYESEVPLVEQDSYAKGPTVIGERCWLGAKSVVLDGVSIGDRAVVGAGAVVTKNIPGSSVAIGIPAKVKSYVLQQKGTNSSEGNNAAYPTEEQISKLS</sequence>
<accession>A0A1U7NB52</accession>
<dbReference type="GO" id="GO:0031470">
    <property type="term" value="C:carboxysome"/>
    <property type="evidence" value="ECO:0007669"/>
    <property type="project" value="UniProtKB-ARBA"/>
</dbReference>
<dbReference type="SUPFAM" id="SSF51161">
    <property type="entry name" value="Trimeric LpxA-like enzymes"/>
    <property type="match status" value="1"/>
</dbReference>
<dbReference type="GO" id="GO:0005829">
    <property type="term" value="C:cytosol"/>
    <property type="evidence" value="ECO:0007669"/>
    <property type="project" value="TreeGrafter"/>
</dbReference>
<evidence type="ECO:0008006" key="8">
    <source>
        <dbReference type="Google" id="ProtNLM"/>
    </source>
</evidence>
<feature type="region of interest" description="Disordered" evidence="4">
    <location>
        <begin position="225"/>
        <end position="245"/>
    </location>
</feature>
<dbReference type="PANTHER" id="PTHR23416:SF23">
    <property type="entry name" value="ACETYLTRANSFERASE C18B11.09C-RELATED"/>
    <property type="match status" value="1"/>
</dbReference>
<keyword evidence="5" id="KW-0812">Transmembrane</keyword>
<dbReference type="GO" id="GO:0008374">
    <property type="term" value="F:O-acyltransferase activity"/>
    <property type="evidence" value="ECO:0007669"/>
    <property type="project" value="TreeGrafter"/>
</dbReference>
<keyword evidence="5" id="KW-1133">Transmembrane helix</keyword>
<dbReference type="GO" id="GO:0043886">
    <property type="term" value="F:structural constituent of carboxysome shell"/>
    <property type="evidence" value="ECO:0007669"/>
    <property type="project" value="UniProtKB-ARBA"/>
</dbReference>
<name>A0A1U7NB52_9CYAN</name>
<keyword evidence="2" id="KW-0808">Transferase</keyword>
<evidence type="ECO:0000313" key="7">
    <source>
        <dbReference type="Proteomes" id="UP000186657"/>
    </source>
</evidence>
<dbReference type="InterPro" id="IPR011004">
    <property type="entry name" value="Trimer_LpxA-like_sf"/>
</dbReference>
<gene>
    <name evidence="6" type="ORF">BJP37_08540</name>
</gene>
<dbReference type="Proteomes" id="UP000186657">
    <property type="component" value="Unassembled WGS sequence"/>
</dbReference>
<dbReference type="EMBL" id="MKZS01000001">
    <property type="protein sequence ID" value="OLT63187.1"/>
    <property type="molecule type" value="Genomic_DNA"/>
</dbReference>
<dbReference type="InterPro" id="IPR001451">
    <property type="entry name" value="Hexapep"/>
</dbReference>
<keyword evidence="7" id="KW-1185">Reference proteome</keyword>
<dbReference type="CDD" id="cd04647">
    <property type="entry name" value="LbH_MAT_like"/>
    <property type="match status" value="1"/>
</dbReference>
<dbReference type="Pfam" id="PF14602">
    <property type="entry name" value="Hexapep_2"/>
    <property type="match status" value="1"/>
</dbReference>
<keyword evidence="3" id="KW-0677">Repeat</keyword>
<dbReference type="InterPro" id="IPR051159">
    <property type="entry name" value="Hexapeptide_acetyltransf"/>
</dbReference>
<comment type="caution">
    <text evidence="6">The sequence shown here is derived from an EMBL/GenBank/DDBJ whole genome shotgun (WGS) entry which is preliminary data.</text>
</comment>
<evidence type="ECO:0000256" key="5">
    <source>
        <dbReference type="SAM" id="Phobius"/>
    </source>
</evidence>
<evidence type="ECO:0000256" key="4">
    <source>
        <dbReference type="SAM" id="MobiDB-lite"/>
    </source>
</evidence>
<dbReference type="PROSITE" id="PS00101">
    <property type="entry name" value="HEXAPEP_TRANSFERASES"/>
    <property type="match status" value="1"/>
</dbReference>
<evidence type="ECO:0000313" key="6">
    <source>
        <dbReference type="EMBL" id="OLT63187.1"/>
    </source>
</evidence>
<dbReference type="InterPro" id="IPR018357">
    <property type="entry name" value="Hexapep_transf_CS"/>
</dbReference>
<comment type="similarity">
    <text evidence="1">Belongs to the transferase hexapeptide repeat family.</text>
</comment>
<protein>
    <recommendedName>
        <fullName evidence="8">Acyltransferase</fullName>
    </recommendedName>
</protein>
<feature type="transmembrane region" description="Helical" evidence="5">
    <location>
        <begin position="12"/>
        <end position="32"/>
    </location>
</feature>
<proteinExistence type="inferred from homology"/>
<evidence type="ECO:0000256" key="2">
    <source>
        <dbReference type="ARBA" id="ARBA00022679"/>
    </source>
</evidence>
<dbReference type="PANTHER" id="PTHR23416">
    <property type="entry name" value="SIALIC ACID SYNTHASE-RELATED"/>
    <property type="match status" value="1"/>
</dbReference>
<keyword evidence="5" id="KW-0472">Membrane</keyword>
<evidence type="ECO:0000256" key="3">
    <source>
        <dbReference type="ARBA" id="ARBA00022737"/>
    </source>
</evidence>
<reference evidence="6 7" key="1">
    <citation type="submission" date="2016-10" db="EMBL/GenBank/DDBJ databases">
        <title>Comparative genomics uncovers the prolific and rare metabolic potential of the cyanobacterial genus Moorea.</title>
        <authorList>
            <person name="Leao T."/>
            <person name="Castelao G."/>
            <person name="Korobeynikov A."/>
            <person name="Monroe E.A."/>
            <person name="Podell S."/>
            <person name="Glukhov E."/>
            <person name="Allen E."/>
            <person name="Gerwick W.H."/>
            <person name="Gerwick L."/>
        </authorList>
    </citation>
    <scope>NUCLEOTIDE SEQUENCE [LARGE SCALE GENOMIC DNA]</scope>
    <source>
        <strain evidence="6 7">PNG5-198</strain>
    </source>
</reference>
<dbReference type="AlphaFoldDB" id="A0A1U7NB52"/>
<organism evidence="6 7">
    <name type="scientific">Moorena bouillonii PNG</name>
    <dbReference type="NCBI Taxonomy" id="568701"/>
    <lineage>
        <taxon>Bacteria</taxon>
        <taxon>Bacillati</taxon>
        <taxon>Cyanobacteriota</taxon>
        <taxon>Cyanophyceae</taxon>
        <taxon>Coleofasciculales</taxon>
        <taxon>Coleofasciculaceae</taxon>
        <taxon>Moorena</taxon>
    </lineage>
</organism>
<dbReference type="Gene3D" id="2.160.10.10">
    <property type="entry name" value="Hexapeptide repeat proteins"/>
    <property type="match status" value="2"/>
</dbReference>
<evidence type="ECO:0000256" key="1">
    <source>
        <dbReference type="ARBA" id="ARBA00007274"/>
    </source>
</evidence>